<feature type="domain" description="Poly(A) polymerase nucleotidyltransferase" evidence="16">
    <location>
        <begin position="28"/>
        <end position="222"/>
    </location>
</feature>
<accession>D3BU83</accession>
<evidence type="ECO:0000256" key="6">
    <source>
        <dbReference type="ARBA" id="ARBA00022664"/>
    </source>
</evidence>
<dbReference type="AlphaFoldDB" id="D3BU83"/>
<evidence type="ECO:0000256" key="12">
    <source>
        <dbReference type="ARBA" id="ARBA00023242"/>
    </source>
</evidence>
<dbReference type="PANTHER" id="PTHR10682:SF10">
    <property type="entry name" value="POLYNUCLEOTIDE ADENYLYLTRANSFERASE"/>
    <property type="match status" value="1"/>
</dbReference>
<dbReference type="FunCoup" id="D3BU83">
    <property type="interactions" value="867"/>
</dbReference>
<dbReference type="InterPro" id="IPR011068">
    <property type="entry name" value="NuclTrfase_I-like_C"/>
</dbReference>
<comment type="similarity">
    <text evidence="4">Belongs to the poly(A) polymerase family.</text>
</comment>
<keyword evidence="9" id="KW-0547">Nucleotide-binding</keyword>
<gene>
    <name evidence="17" type="primary">papA</name>
    <name evidence="17" type="ORF">PPL_11702</name>
</gene>
<dbReference type="Gene3D" id="3.30.460.10">
    <property type="entry name" value="Beta Polymerase, domain 2"/>
    <property type="match status" value="1"/>
</dbReference>
<evidence type="ECO:0000256" key="10">
    <source>
        <dbReference type="ARBA" id="ARBA00022840"/>
    </source>
</evidence>
<evidence type="ECO:0000256" key="5">
    <source>
        <dbReference type="ARBA" id="ARBA00012388"/>
    </source>
</evidence>
<evidence type="ECO:0000256" key="1">
    <source>
        <dbReference type="ARBA" id="ARBA00001936"/>
    </source>
</evidence>
<dbReference type="STRING" id="670386.D3BU83"/>
<comment type="subcellular location">
    <subcellularLocation>
        <location evidence="3">Nucleus</location>
    </subcellularLocation>
</comment>
<reference evidence="17 18" key="1">
    <citation type="journal article" date="2011" name="Genome Res.">
        <title>Phylogeny-wide analysis of social amoeba genomes highlights ancient origins for complex intercellular communication.</title>
        <authorList>
            <person name="Heidel A.J."/>
            <person name="Lawal H.M."/>
            <person name="Felder M."/>
            <person name="Schilde C."/>
            <person name="Helps N.R."/>
            <person name="Tunggal B."/>
            <person name="Rivero F."/>
            <person name="John U."/>
            <person name="Schleicher M."/>
            <person name="Eichinger L."/>
            <person name="Platzer M."/>
            <person name="Noegel A.A."/>
            <person name="Schaap P."/>
            <person name="Gloeckner G."/>
        </authorList>
    </citation>
    <scope>NUCLEOTIDE SEQUENCE [LARGE SCALE GENOMIC DNA]</scope>
    <source>
        <strain evidence="18">ATCC 26659 / Pp 5 / PN500</strain>
    </source>
</reference>
<dbReference type="CDD" id="cd05402">
    <property type="entry name" value="NT_PAP_TUTase"/>
    <property type="match status" value="1"/>
</dbReference>
<dbReference type="GO" id="GO:0005634">
    <property type="term" value="C:nucleus"/>
    <property type="evidence" value="ECO:0007669"/>
    <property type="project" value="UniProtKB-SubCell"/>
</dbReference>
<dbReference type="GO" id="GO:0031123">
    <property type="term" value="P:RNA 3'-end processing"/>
    <property type="evidence" value="ECO:0007669"/>
    <property type="project" value="InterPro"/>
</dbReference>
<evidence type="ECO:0000259" key="14">
    <source>
        <dbReference type="Pfam" id="PF04926"/>
    </source>
</evidence>
<feature type="compositionally biased region" description="Polar residues" evidence="13">
    <location>
        <begin position="611"/>
        <end position="628"/>
    </location>
</feature>
<feature type="region of interest" description="Disordered" evidence="13">
    <location>
        <begin position="1"/>
        <end position="21"/>
    </location>
</feature>
<dbReference type="GO" id="GO:0006397">
    <property type="term" value="P:mRNA processing"/>
    <property type="evidence" value="ECO:0007669"/>
    <property type="project" value="UniProtKB-KW"/>
</dbReference>
<dbReference type="InterPro" id="IPR007012">
    <property type="entry name" value="PolA_pol_cen_dom"/>
</dbReference>
<dbReference type="Pfam" id="PF04926">
    <property type="entry name" value="PAP_RNA-bind"/>
    <property type="match status" value="1"/>
</dbReference>
<sequence length="757" mass="82859">MATTTTAASTTTTSSASTTSPTNQITYGVTVPISFSNPTPADLKLSTELEDTLKSFNLFETPEESGKKEEILGKLNLIVRKWVIDVSLKRGFTEQMSLEVVAKIFTFGSYRLGVSGPSSDIDTLCVAPKHIMRSDFFDFLGEALKVHPDITELNMVKDAYVPVITMIFSGIAIDLIFARLSLSSISEDMNDLIDDAYLKNLDDQSITSLNGCRVTDKILTLVPSRATFRMALRFIKLWAQRRGIYSNVLGFLGGVSWALLTARICQLYPNAAPSTIINRFFKIYETWRWGVPGPTPVLLCPIQDGGIFAAKVWNQKRDKSHLMPILTPAYPSMNSTYNVSKSTLSLLKDEFARGNQIAQKLESGEANWNKLLEKSDFFSRYQFYLQIDCSAQNEEEHRKWEGWIESKLRKLISFLEQTPKMKFAIPFPKSFENKPTPAATTTAANGEAVTDANNSNVCTSFFMGLGFNFSNAPGADKSVDITKAVIDFTHLIKDWAGKGPTMEMKVHYIKRRQLPAFVKAEAPPEEKPKAKKRGSANSADVAKKKNRTDQQQHINSPTGSSTTTTPLLNADSKTSAINKSSDSISSPPIVVATSSTTPKTATPISSPKALSPSQQHQQPVVNITNNNGSPVAATSSTTSTSTTIITPVPSTTGMDTTTTTAITSNHQTNESPTDTTNNTNTESTTTLSPTPDTDNVNNNLVPVLSSTTNNNNNNNNNNNIINEVDELDFISSSSSNNNNNSNTDKKPAIKKIDLIRG</sequence>
<dbReference type="SUPFAM" id="SSF81301">
    <property type="entry name" value="Nucleotidyltransferase"/>
    <property type="match status" value="1"/>
</dbReference>
<comment type="caution">
    <text evidence="17">The sequence shown here is derived from an EMBL/GenBank/DDBJ whole genome shotgun (WGS) entry which is preliminary data.</text>
</comment>
<keyword evidence="6" id="KW-0507">mRNA processing</keyword>
<feature type="compositionally biased region" description="Basic and acidic residues" evidence="13">
    <location>
        <begin position="743"/>
        <end position="757"/>
    </location>
</feature>
<dbReference type="SUPFAM" id="SSF81631">
    <property type="entry name" value="PAP/OAS1 substrate-binding domain"/>
    <property type="match status" value="1"/>
</dbReference>
<feature type="compositionally biased region" description="Low complexity" evidence="13">
    <location>
        <begin position="1"/>
        <end position="20"/>
    </location>
</feature>
<proteinExistence type="inferred from homology"/>
<dbReference type="GO" id="GO:0003723">
    <property type="term" value="F:RNA binding"/>
    <property type="evidence" value="ECO:0007669"/>
    <property type="project" value="InterPro"/>
</dbReference>
<dbReference type="InterPro" id="IPR048840">
    <property type="entry name" value="PolA_pol_NTPase"/>
</dbReference>
<evidence type="ECO:0000256" key="3">
    <source>
        <dbReference type="ARBA" id="ARBA00004123"/>
    </source>
</evidence>
<evidence type="ECO:0000313" key="17">
    <source>
        <dbReference type="EMBL" id="EFA75017.1"/>
    </source>
</evidence>
<feature type="region of interest" description="Disordered" evidence="13">
    <location>
        <begin position="519"/>
        <end position="720"/>
    </location>
</feature>
<feature type="domain" description="Poly(A) polymerase central" evidence="15">
    <location>
        <begin position="227"/>
        <end position="374"/>
    </location>
</feature>
<organism evidence="17 18">
    <name type="scientific">Heterostelium pallidum (strain ATCC 26659 / Pp 5 / PN500)</name>
    <name type="common">Cellular slime mold</name>
    <name type="synonym">Polysphondylium pallidum</name>
    <dbReference type="NCBI Taxonomy" id="670386"/>
    <lineage>
        <taxon>Eukaryota</taxon>
        <taxon>Amoebozoa</taxon>
        <taxon>Evosea</taxon>
        <taxon>Eumycetozoa</taxon>
        <taxon>Dictyostelia</taxon>
        <taxon>Acytosteliales</taxon>
        <taxon>Acytosteliaceae</taxon>
        <taxon>Heterostelium</taxon>
    </lineage>
</organism>
<feature type="compositionally biased region" description="Low complexity" evidence="13">
    <location>
        <begin position="580"/>
        <end position="608"/>
    </location>
</feature>
<dbReference type="Pfam" id="PF20750">
    <property type="entry name" value="PAP_NTPase"/>
    <property type="match status" value="1"/>
</dbReference>
<feature type="compositionally biased region" description="Basic and acidic residues" evidence="13">
    <location>
        <begin position="541"/>
        <end position="550"/>
    </location>
</feature>
<keyword evidence="18" id="KW-1185">Reference proteome</keyword>
<dbReference type="PANTHER" id="PTHR10682">
    <property type="entry name" value="POLY A POLYMERASE"/>
    <property type="match status" value="1"/>
</dbReference>
<evidence type="ECO:0000256" key="7">
    <source>
        <dbReference type="ARBA" id="ARBA00022679"/>
    </source>
</evidence>
<evidence type="ECO:0000256" key="8">
    <source>
        <dbReference type="ARBA" id="ARBA00022723"/>
    </source>
</evidence>
<keyword evidence="12" id="KW-0539">Nucleus</keyword>
<dbReference type="Pfam" id="PF04928">
    <property type="entry name" value="PAP_central"/>
    <property type="match status" value="1"/>
</dbReference>
<feature type="region of interest" description="Disordered" evidence="13">
    <location>
        <begin position="732"/>
        <end position="757"/>
    </location>
</feature>
<feature type="compositionally biased region" description="Low complexity" evidence="13">
    <location>
        <begin position="732"/>
        <end position="742"/>
    </location>
</feature>
<evidence type="ECO:0000256" key="2">
    <source>
        <dbReference type="ARBA" id="ARBA00001946"/>
    </source>
</evidence>
<dbReference type="Proteomes" id="UP000001396">
    <property type="component" value="Unassembled WGS sequence"/>
</dbReference>
<evidence type="ECO:0000313" key="18">
    <source>
        <dbReference type="Proteomes" id="UP000001396"/>
    </source>
</evidence>
<dbReference type="EC" id="2.7.7.19" evidence="5"/>
<evidence type="ECO:0000259" key="15">
    <source>
        <dbReference type="Pfam" id="PF04928"/>
    </source>
</evidence>
<name>D3BU83_HETP5</name>
<comment type="cofactor">
    <cofactor evidence="1">
        <name>Mn(2+)</name>
        <dbReference type="ChEBI" id="CHEBI:29035"/>
    </cofactor>
</comment>
<dbReference type="GO" id="GO:1990817">
    <property type="term" value="F:poly(A) RNA polymerase activity"/>
    <property type="evidence" value="ECO:0007669"/>
    <property type="project" value="UniProtKB-EC"/>
</dbReference>
<dbReference type="RefSeq" id="XP_020427151.1">
    <property type="nucleotide sequence ID" value="XM_020582451.1"/>
</dbReference>
<dbReference type="EMBL" id="ADBJ01000059">
    <property type="protein sequence ID" value="EFA75017.1"/>
    <property type="molecule type" value="Genomic_DNA"/>
</dbReference>
<evidence type="ECO:0000259" key="16">
    <source>
        <dbReference type="Pfam" id="PF20750"/>
    </source>
</evidence>
<dbReference type="InParanoid" id="D3BU83"/>
<evidence type="ECO:0000256" key="11">
    <source>
        <dbReference type="ARBA" id="ARBA00022842"/>
    </source>
</evidence>
<dbReference type="InterPro" id="IPR043519">
    <property type="entry name" value="NT_sf"/>
</dbReference>
<dbReference type="GO" id="GO:0046872">
    <property type="term" value="F:metal ion binding"/>
    <property type="evidence" value="ECO:0007669"/>
    <property type="project" value="UniProtKB-KW"/>
</dbReference>
<dbReference type="Gene3D" id="3.30.70.590">
    <property type="entry name" value="Poly(A) polymerase predicted RNA binding domain"/>
    <property type="match status" value="1"/>
</dbReference>
<feature type="compositionally biased region" description="Low complexity" evidence="13">
    <location>
        <begin position="629"/>
        <end position="720"/>
    </location>
</feature>
<keyword evidence="10" id="KW-0067">ATP-binding</keyword>
<protein>
    <recommendedName>
        <fullName evidence="5">polynucleotide adenylyltransferase</fullName>
        <ecNumber evidence="5">2.7.7.19</ecNumber>
    </recommendedName>
</protein>
<dbReference type="FunFam" id="1.10.1410.10:FF:000001">
    <property type="entry name" value="Putative poly(A) polymerase gamma"/>
    <property type="match status" value="1"/>
</dbReference>
<comment type="cofactor">
    <cofactor evidence="2">
        <name>Mg(2+)</name>
        <dbReference type="ChEBI" id="CHEBI:18420"/>
    </cofactor>
</comment>
<dbReference type="FunFam" id="3.30.460.10:FF:000002">
    <property type="entry name" value="Poly(A) polymerase alpha, putative"/>
    <property type="match status" value="1"/>
</dbReference>
<feature type="compositionally biased region" description="Low complexity" evidence="13">
    <location>
        <begin position="556"/>
        <end position="566"/>
    </location>
</feature>
<dbReference type="GO" id="GO:0005524">
    <property type="term" value="F:ATP binding"/>
    <property type="evidence" value="ECO:0007669"/>
    <property type="project" value="UniProtKB-KW"/>
</dbReference>
<dbReference type="InterPro" id="IPR007010">
    <property type="entry name" value="PolA_pol_RNA-bd_dom"/>
</dbReference>
<dbReference type="SUPFAM" id="SSF55003">
    <property type="entry name" value="PAP/Archaeal CCA-adding enzyme, C-terminal domain"/>
    <property type="match status" value="1"/>
</dbReference>
<evidence type="ECO:0000256" key="9">
    <source>
        <dbReference type="ARBA" id="ARBA00022741"/>
    </source>
</evidence>
<keyword evidence="8" id="KW-0479">Metal-binding</keyword>
<keyword evidence="11" id="KW-0460">Magnesium</keyword>
<dbReference type="OMA" id="WEGWIES"/>
<dbReference type="Gene3D" id="1.10.1410.10">
    <property type="match status" value="1"/>
</dbReference>
<feature type="domain" description="Poly(A) polymerase RNA-binding" evidence="14">
    <location>
        <begin position="376"/>
        <end position="524"/>
    </location>
</feature>
<evidence type="ECO:0000256" key="4">
    <source>
        <dbReference type="ARBA" id="ARBA00010912"/>
    </source>
</evidence>
<dbReference type="GeneID" id="31367170"/>
<keyword evidence="7" id="KW-0808">Transferase</keyword>
<evidence type="ECO:0000256" key="13">
    <source>
        <dbReference type="SAM" id="MobiDB-lite"/>
    </source>
</evidence>